<evidence type="ECO:0000256" key="2">
    <source>
        <dbReference type="ARBA" id="ARBA00022562"/>
    </source>
</evidence>
<dbReference type="OrthoDB" id="8093at10239"/>
<dbReference type="RefSeq" id="YP_007417852.1">
    <property type="nucleotide sequence ID" value="NC_020231.1"/>
</dbReference>
<dbReference type="HAMAP" id="MF_04019">
    <property type="entry name" value="HSV_TRX2"/>
    <property type="match status" value="1"/>
</dbReference>
<evidence type="ECO:0000313" key="4">
    <source>
        <dbReference type="EMBL" id="AGE11556.1"/>
    </source>
</evidence>
<dbReference type="Pfam" id="PF01802">
    <property type="entry name" value="Herpes_V23"/>
    <property type="match status" value="1"/>
</dbReference>
<keyword evidence="1" id="KW-0167">Capsid protein</keyword>
<evidence type="ECO:0000256" key="3">
    <source>
        <dbReference type="ARBA" id="ARBA00022844"/>
    </source>
</evidence>
<dbReference type="KEGG" id="vg:14536679"/>
<evidence type="ECO:0000313" key="7">
    <source>
        <dbReference type="Proteomes" id="UP000132784"/>
    </source>
</evidence>
<dbReference type="Proteomes" id="UP000102041">
    <property type="component" value="Segment"/>
</dbReference>
<dbReference type="EMBL" id="AB592928">
    <property type="protein sequence ID" value="BAJ78544.1"/>
    <property type="molecule type" value="Genomic_DNA"/>
</dbReference>
<organism evidence="5 6">
    <name type="scientific">Guinea pig cytomegalovirus (strain 22122)</name>
    <name type="common">GPCMV</name>
    <dbReference type="NCBI Taxonomy" id="103920"/>
    <lineage>
        <taxon>Viruses</taxon>
        <taxon>Duplodnaviria</taxon>
        <taxon>Heunggongvirae</taxon>
        <taxon>Peploviricota</taxon>
        <taxon>Herviviricetes</taxon>
        <taxon>Herpesvirales</taxon>
        <taxon>Orthoherpesviridae</taxon>
        <taxon>Betaherpesvirinae</taxon>
        <taxon>Quwivirus</taxon>
        <taxon>Quwivirus caviidbeta2</taxon>
    </lineage>
</organism>
<dbReference type="GO" id="GO:0005198">
    <property type="term" value="F:structural molecule activity"/>
    <property type="evidence" value="ECO:0007669"/>
    <property type="project" value="InterPro"/>
</dbReference>
<proteinExistence type="inferred from homology"/>
<accession>B7TPZ0</accession>
<keyword evidence="2" id="KW-1048">Host nucleus</keyword>
<dbReference type="GeneID" id="14536679"/>
<dbReference type="EMBL" id="KC503762">
    <property type="protein sequence ID" value="AGE11556.1"/>
    <property type="molecule type" value="Genomic_DNA"/>
</dbReference>
<dbReference type="InterPro" id="IPR002690">
    <property type="entry name" value="Herpes_capsid_2"/>
</dbReference>
<gene>
    <name evidence="5" type="primary">GP85</name>
</gene>
<sequence>METTTFCTFEQKLSPSDMGKLARVIGAVIPIPQREHLISHSHIGLYKTIKSHRDFYKIRTTLRNMTLTVLRQVEGGQILLGVPVHGRLYTIRNTGPVQWEKGDTLVVYPPVTTTLQQNSIMSLPEWELVVPWIIPSSLAAEINQKLTVMGLLSLDRNYEDARAAIARLRQIQFRGTTFTLPDVVNDDNTLWDMKNICISMSMIANLATDLTLGYVRKLALEDRSMLLTKCQELLVRRVGDHHRPGENNPGRRGQLLAPEDEAAKMSTFLVMVRQVLELVMEEPAFIVCDVTPDNKSATCIFKG</sequence>
<keyword evidence="3" id="KW-0946">Virion</keyword>
<dbReference type="Proteomes" id="UP000132784">
    <property type="component" value="Segment"/>
</dbReference>
<evidence type="ECO:0000313" key="5">
    <source>
        <dbReference type="EMBL" id="BAJ78544.1"/>
    </source>
</evidence>
<evidence type="ECO:0000256" key="1">
    <source>
        <dbReference type="ARBA" id="ARBA00022561"/>
    </source>
</evidence>
<dbReference type="GO" id="GO:0019028">
    <property type="term" value="C:viral capsid"/>
    <property type="evidence" value="ECO:0007669"/>
    <property type="project" value="UniProtKB-KW"/>
</dbReference>
<reference evidence="4 7" key="2">
    <citation type="journal article" date="2013" name="Genome Announc.">
        <title>Complete genome sequence of pathogenic Guinea pig cytomegalovirus from salivary gland homogenates of infected animals.</title>
        <authorList>
            <person name="Yang D."/>
            <person name="Tamburro K."/>
            <person name="Dittmer D."/>
            <person name="Cui X."/>
            <person name="McVoy M.A."/>
            <person name="Hernandez-Alvarado N."/>
            <person name="Schleiss M.R."/>
        </authorList>
    </citation>
    <scope>NUCLEOTIDE SEQUENCE [LARGE SCALE GENOMIC DNA]</scope>
    <source>
        <strain evidence="4">21222</strain>
    </source>
</reference>
<name>B7TPZ0_GPCMV</name>
<keyword evidence="7" id="KW-1185">Reference proteome</keyword>
<evidence type="ECO:0000313" key="6">
    <source>
        <dbReference type="Proteomes" id="UP000102041"/>
    </source>
</evidence>
<protein>
    <submittedName>
        <fullName evidence="4 5">GP85</fullName>
    </submittedName>
</protein>
<reference evidence="5 6" key="1">
    <citation type="journal article" date="2011" name="J. Gen. Virol.">
        <title>Re-evaluation of the genome sequence of guinea pig cytomegalovirus.</title>
        <authorList>
            <person name="Kanai K."/>
            <person name="Yamada S."/>
            <person name="Yamamoto Y."/>
            <person name="Fukui Y."/>
            <person name="Kurane I."/>
            <person name="Inoue N."/>
        </authorList>
    </citation>
    <scope>NUCLEOTIDE SEQUENCE [LARGE SCALE GENOMIC DNA]</scope>
    <source>
        <strain evidence="5">22122</strain>
    </source>
</reference>
<organismHost>
    <name type="scientific">Cavia porcellus</name>
    <name type="common">Guinea pig</name>
    <dbReference type="NCBI Taxonomy" id="10141"/>
</organismHost>